<dbReference type="Pfam" id="PF06985">
    <property type="entry name" value="HET"/>
    <property type="match status" value="1"/>
</dbReference>
<evidence type="ECO:0000259" key="1">
    <source>
        <dbReference type="Pfam" id="PF06985"/>
    </source>
</evidence>
<dbReference type="Proteomes" id="UP000434172">
    <property type="component" value="Unassembled WGS sequence"/>
</dbReference>
<dbReference type="EMBL" id="WOWK01000060">
    <property type="protein sequence ID" value="KAF0322522.1"/>
    <property type="molecule type" value="Genomic_DNA"/>
</dbReference>
<proteinExistence type="predicted"/>
<accession>A0A8H3ZP22</accession>
<protein>
    <recommendedName>
        <fullName evidence="1">Heterokaryon incompatibility domain-containing protein</fullName>
    </recommendedName>
</protein>
<sequence length="455" mass="52252">MDVTFELGIQHIWIDSLCIIQDSKEDWTNQSKMMGDVYRYVACNIAATSYQNGETGLLGERPLLPFANRLWHVDCLLVDDTRPDWKLKELRFNGFYMDIDLIDYQKHITFNDLNSRAWVSQERALSPSILHYTPGKIWWECNQLIANETFPLGDCAEWYQGLDPPEGNIRSLKKNDEESVYSFWRDFTNHYAGTYITFEKDRLAAAAGLPHTVGELLDDNFVAGFWEKDLINSSLWTPRRHAPRQIRGFPTTQLVPSWSWASLCGELETWIYSLKPEFNTTDTKLSCISLRVLSDTVGFKSDLQLDLLETSAVRGLAIRGPLRKVSTDMLASTGFWRTYKSKAVSSFSSWQDKKSLSPELVENIAHDQAWRLNDSTHLLPLKRTWNRKGIVGLLLQLAPGTGDQATFRRSGCFHISFRTADERNIHECLGLLERDGVYQPGYMFEERGLQDIVLI</sequence>
<evidence type="ECO:0000313" key="3">
    <source>
        <dbReference type="Proteomes" id="UP000434172"/>
    </source>
</evidence>
<dbReference type="OrthoDB" id="3486565at2759"/>
<gene>
    <name evidence="2" type="ORF">GQ607_010185</name>
</gene>
<reference evidence="2 3" key="1">
    <citation type="submission" date="2019-12" db="EMBL/GenBank/DDBJ databases">
        <title>A genome sequence resource for the geographically widespread anthracnose pathogen Colletotrichum asianum.</title>
        <authorList>
            <person name="Meng Y."/>
        </authorList>
    </citation>
    <scope>NUCLEOTIDE SEQUENCE [LARGE SCALE GENOMIC DNA]</scope>
    <source>
        <strain evidence="2 3">ICMP 18580</strain>
    </source>
</reference>
<name>A0A8H3ZP22_9PEZI</name>
<feature type="domain" description="Heterokaryon incompatibility" evidence="1">
    <location>
        <begin position="2"/>
        <end position="122"/>
    </location>
</feature>
<dbReference type="InterPro" id="IPR010730">
    <property type="entry name" value="HET"/>
</dbReference>
<dbReference type="AlphaFoldDB" id="A0A8H3ZP22"/>
<dbReference type="PANTHER" id="PTHR33112">
    <property type="entry name" value="DOMAIN PROTEIN, PUTATIVE-RELATED"/>
    <property type="match status" value="1"/>
</dbReference>
<evidence type="ECO:0000313" key="2">
    <source>
        <dbReference type="EMBL" id="KAF0322522.1"/>
    </source>
</evidence>
<keyword evidence="3" id="KW-1185">Reference proteome</keyword>
<organism evidence="2 3">
    <name type="scientific">Colletotrichum asianum</name>
    <dbReference type="NCBI Taxonomy" id="702518"/>
    <lineage>
        <taxon>Eukaryota</taxon>
        <taxon>Fungi</taxon>
        <taxon>Dikarya</taxon>
        <taxon>Ascomycota</taxon>
        <taxon>Pezizomycotina</taxon>
        <taxon>Sordariomycetes</taxon>
        <taxon>Hypocreomycetidae</taxon>
        <taxon>Glomerellales</taxon>
        <taxon>Glomerellaceae</taxon>
        <taxon>Colletotrichum</taxon>
        <taxon>Colletotrichum gloeosporioides species complex</taxon>
    </lineage>
</organism>
<comment type="caution">
    <text evidence="2">The sequence shown here is derived from an EMBL/GenBank/DDBJ whole genome shotgun (WGS) entry which is preliminary data.</text>
</comment>
<dbReference type="PANTHER" id="PTHR33112:SF10">
    <property type="entry name" value="TOL"/>
    <property type="match status" value="1"/>
</dbReference>